<reference evidence="2 3" key="1">
    <citation type="submission" date="2023-10" db="EMBL/GenBank/DDBJ databases">
        <title>Microbacterium xanthum sp. nov., isolated from seaweed.</title>
        <authorList>
            <person name="Lee S.D."/>
        </authorList>
    </citation>
    <scope>NUCLEOTIDE SEQUENCE [LARGE SCALE GENOMIC DNA]</scope>
    <source>
        <strain evidence="2 3">KCTC 19124</strain>
    </source>
</reference>
<keyword evidence="1" id="KW-0812">Transmembrane</keyword>
<dbReference type="Pfam" id="PF04854">
    <property type="entry name" value="DUF624"/>
    <property type="match status" value="1"/>
</dbReference>
<feature type="transmembrane region" description="Helical" evidence="1">
    <location>
        <begin position="186"/>
        <end position="206"/>
    </location>
</feature>
<dbReference type="InterPro" id="IPR006938">
    <property type="entry name" value="DUF624"/>
</dbReference>
<feature type="transmembrane region" description="Helical" evidence="1">
    <location>
        <begin position="158"/>
        <end position="179"/>
    </location>
</feature>
<name>A0ABU5N2V4_9MICO</name>
<keyword evidence="1" id="KW-1133">Transmembrane helix</keyword>
<organism evidence="2 3">
    <name type="scientific">Microbacterium aquimaris</name>
    <dbReference type="NCBI Taxonomy" id="459816"/>
    <lineage>
        <taxon>Bacteria</taxon>
        <taxon>Bacillati</taxon>
        <taxon>Actinomycetota</taxon>
        <taxon>Actinomycetes</taxon>
        <taxon>Micrococcales</taxon>
        <taxon>Microbacteriaceae</taxon>
        <taxon>Microbacterium</taxon>
    </lineage>
</organism>
<keyword evidence="3" id="KW-1185">Reference proteome</keyword>
<evidence type="ECO:0000256" key="1">
    <source>
        <dbReference type="SAM" id="Phobius"/>
    </source>
</evidence>
<evidence type="ECO:0000313" key="2">
    <source>
        <dbReference type="EMBL" id="MDZ8160386.1"/>
    </source>
</evidence>
<gene>
    <name evidence="2" type="ORF">R2Q92_00945</name>
</gene>
<accession>A0ABU5N2V4</accession>
<dbReference type="EMBL" id="JAWJYN010000001">
    <property type="protein sequence ID" value="MDZ8160386.1"/>
    <property type="molecule type" value="Genomic_DNA"/>
</dbReference>
<feature type="transmembrane region" description="Helical" evidence="1">
    <location>
        <begin position="21"/>
        <end position="46"/>
    </location>
</feature>
<proteinExistence type="predicted"/>
<feature type="transmembrane region" description="Helical" evidence="1">
    <location>
        <begin position="116"/>
        <end position="138"/>
    </location>
</feature>
<comment type="caution">
    <text evidence="2">The sequence shown here is derived from an EMBL/GenBank/DDBJ whole genome shotgun (WGS) entry which is preliminary data.</text>
</comment>
<feature type="transmembrane region" description="Helical" evidence="1">
    <location>
        <begin position="83"/>
        <end position="104"/>
    </location>
</feature>
<dbReference type="RefSeq" id="WP_194423114.1">
    <property type="nucleotide sequence ID" value="NZ_BAAAPT010000001.1"/>
</dbReference>
<keyword evidence="1" id="KW-0472">Membrane</keyword>
<protein>
    <submittedName>
        <fullName evidence="2">YesL family protein</fullName>
    </submittedName>
</protein>
<dbReference type="Proteomes" id="UP001291912">
    <property type="component" value="Unassembled WGS sequence"/>
</dbReference>
<sequence length="212" mass="22091">MRGIDGRPRKAPRWEGRALGALMYPANVVAGAIAVLILSVPVVTILPATLALSRAYAAWVHEGDDAVFTNTFREFRATWRRSLPLGLGATVILAVLVVDGVFLIRELTAETPSIGLLFAAATVPLAVAAAVYFFAVAAAGAAAPDGTRRDWLALGGRLMLAMPGRSLAVAGVVVVCVLASTLLPTLAPFVLISVPAVTATGLWLTLDTTDHP</sequence>
<evidence type="ECO:0000313" key="3">
    <source>
        <dbReference type="Proteomes" id="UP001291912"/>
    </source>
</evidence>